<organism evidence="1 2">
    <name type="scientific">Sphagnum jensenii</name>
    <dbReference type="NCBI Taxonomy" id="128206"/>
    <lineage>
        <taxon>Eukaryota</taxon>
        <taxon>Viridiplantae</taxon>
        <taxon>Streptophyta</taxon>
        <taxon>Embryophyta</taxon>
        <taxon>Bryophyta</taxon>
        <taxon>Sphagnophytina</taxon>
        <taxon>Sphagnopsida</taxon>
        <taxon>Sphagnales</taxon>
        <taxon>Sphagnaceae</taxon>
        <taxon>Sphagnum</taxon>
    </lineage>
</organism>
<comment type="caution">
    <text evidence="1">The sequence shown here is derived from an EMBL/GenBank/DDBJ whole genome shotgun (WGS) entry which is preliminary data.</text>
</comment>
<dbReference type="Proteomes" id="UP001497444">
    <property type="component" value="Unassembled WGS sequence"/>
</dbReference>
<sequence>MSLEDIGVLAYRKFDIETWMPGLCRYGEISSASNCTDYQSRRLNIWYHPAALVVAAAQQPLKSKKMKTTLPPLQFVHTLNAIACAVPHMIIAIQENNQQEDAFVYKLR</sequence>
<proteinExistence type="predicted"/>
<dbReference type="SUPFAM" id="SSF55681">
    <property type="entry name" value="Class II aaRS and biotin synthetases"/>
    <property type="match status" value="1"/>
</dbReference>
<keyword evidence="2" id="KW-1185">Reference proteome</keyword>
<evidence type="ECO:0000313" key="2">
    <source>
        <dbReference type="Proteomes" id="UP001497444"/>
    </source>
</evidence>
<dbReference type="PANTHER" id="PTHR11778">
    <property type="entry name" value="SERYL-TRNA SYNTHETASE"/>
    <property type="match status" value="1"/>
</dbReference>
<dbReference type="InterPro" id="IPR002317">
    <property type="entry name" value="Ser-tRNA-ligase_type_1"/>
</dbReference>
<protein>
    <submittedName>
        <fullName evidence="1">Uncharacterized protein</fullName>
    </submittedName>
</protein>
<reference evidence="1" key="1">
    <citation type="submission" date="2024-02" db="EMBL/GenBank/DDBJ databases">
        <authorList>
            <consortium name="ELIXIR-Norway"/>
            <consortium name="Elixir Norway"/>
        </authorList>
    </citation>
    <scope>NUCLEOTIDE SEQUENCE</scope>
</reference>
<dbReference type="Gene3D" id="3.30.930.10">
    <property type="entry name" value="Bira Bifunctional Protein, Domain 2"/>
    <property type="match status" value="1"/>
</dbReference>
<name>A0ABP0VJI7_9BRYO</name>
<dbReference type="InterPro" id="IPR045864">
    <property type="entry name" value="aa-tRNA-synth_II/BPL/LPL"/>
</dbReference>
<dbReference type="PRINTS" id="PR00981">
    <property type="entry name" value="TRNASYNTHSER"/>
</dbReference>
<evidence type="ECO:0000313" key="1">
    <source>
        <dbReference type="EMBL" id="CAK9253675.1"/>
    </source>
</evidence>
<gene>
    <name evidence="1" type="ORF">CSSPJE1EN1_LOCUS29053</name>
</gene>
<dbReference type="EMBL" id="CAXAQS010000931">
    <property type="protein sequence ID" value="CAK9253675.1"/>
    <property type="molecule type" value="Genomic_DNA"/>
</dbReference>
<accession>A0ABP0VJI7</accession>